<reference evidence="1 2" key="1">
    <citation type="submission" date="2014-04" db="EMBL/GenBank/DDBJ databases">
        <authorList>
            <consortium name="DOE Joint Genome Institute"/>
            <person name="Kuo A."/>
            <person name="Kohler A."/>
            <person name="Costa M.D."/>
            <person name="Nagy L.G."/>
            <person name="Floudas D."/>
            <person name="Copeland A."/>
            <person name="Barry K.W."/>
            <person name="Cichocki N."/>
            <person name="Veneault-Fourrey C."/>
            <person name="LaButti K."/>
            <person name="Lindquist E.A."/>
            <person name="Lipzen A."/>
            <person name="Lundell T."/>
            <person name="Morin E."/>
            <person name="Murat C."/>
            <person name="Sun H."/>
            <person name="Tunlid A."/>
            <person name="Henrissat B."/>
            <person name="Grigoriev I.V."/>
            <person name="Hibbett D.S."/>
            <person name="Martin F."/>
            <person name="Nordberg H.P."/>
            <person name="Cantor M.N."/>
            <person name="Hua S.X."/>
        </authorList>
    </citation>
    <scope>NUCLEOTIDE SEQUENCE [LARGE SCALE GENOMIC DNA]</scope>
    <source>
        <strain evidence="1 2">441</strain>
    </source>
</reference>
<dbReference type="OrthoDB" id="2684196at2759"/>
<dbReference type="AlphaFoldDB" id="A0A0C9YJ83"/>
<proteinExistence type="predicted"/>
<dbReference type="EMBL" id="KN833848">
    <property type="protein sequence ID" value="KIK16766.1"/>
    <property type="molecule type" value="Genomic_DNA"/>
</dbReference>
<dbReference type="HOGENOM" id="CLU_3107262_0_0_1"/>
<gene>
    <name evidence="1" type="ORF">PISMIDRAFT_15626</name>
</gene>
<evidence type="ECO:0000313" key="2">
    <source>
        <dbReference type="Proteomes" id="UP000054018"/>
    </source>
</evidence>
<sequence length="51" mass="5673">MVYDWCLALKDGQATIAVPPNIESFNMENKAPVLHYAHKTSTQAATLLQQI</sequence>
<dbReference type="Proteomes" id="UP000054018">
    <property type="component" value="Unassembled WGS sequence"/>
</dbReference>
<name>A0A0C9YJ83_9AGAM</name>
<keyword evidence="2" id="KW-1185">Reference proteome</keyword>
<organism evidence="1 2">
    <name type="scientific">Pisolithus microcarpus 441</name>
    <dbReference type="NCBI Taxonomy" id="765257"/>
    <lineage>
        <taxon>Eukaryota</taxon>
        <taxon>Fungi</taxon>
        <taxon>Dikarya</taxon>
        <taxon>Basidiomycota</taxon>
        <taxon>Agaricomycotina</taxon>
        <taxon>Agaricomycetes</taxon>
        <taxon>Agaricomycetidae</taxon>
        <taxon>Boletales</taxon>
        <taxon>Sclerodermatineae</taxon>
        <taxon>Pisolithaceae</taxon>
        <taxon>Pisolithus</taxon>
    </lineage>
</organism>
<accession>A0A0C9YJ83</accession>
<evidence type="ECO:0000313" key="1">
    <source>
        <dbReference type="EMBL" id="KIK16766.1"/>
    </source>
</evidence>
<protein>
    <submittedName>
        <fullName evidence="1">Uncharacterized protein</fullName>
    </submittedName>
</protein>
<reference evidence="2" key="2">
    <citation type="submission" date="2015-01" db="EMBL/GenBank/DDBJ databases">
        <title>Evolutionary Origins and Diversification of the Mycorrhizal Mutualists.</title>
        <authorList>
            <consortium name="DOE Joint Genome Institute"/>
            <consortium name="Mycorrhizal Genomics Consortium"/>
            <person name="Kohler A."/>
            <person name="Kuo A."/>
            <person name="Nagy L.G."/>
            <person name="Floudas D."/>
            <person name="Copeland A."/>
            <person name="Barry K.W."/>
            <person name="Cichocki N."/>
            <person name="Veneault-Fourrey C."/>
            <person name="LaButti K."/>
            <person name="Lindquist E.A."/>
            <person name="Lipzen A."/>
            <person name="Lundell T."/>
            <person name="Morin E."/>
            <person name="Murat C."/>
            <person name="Riley R."/>
            <person name="Ohm R."/>
            <person name="Sun H."/>
            <person name="Tunlid A."/>
            <person name="Henrissat B."/>
            <person name="Grigoriev I.V."/>
            <person name="Hibbett D.S."/>
            <person name="Martin F."/>
        </authorList>
    </citation>
    <scope>NUCLEOTIDE SEQUENCE [LARGE SCALE GENOMIC DNA]</scope>
    <source>
        <strain evidence="2">441</strain>
    </source>
</reference>